<dbReference type="Proteomes" id="UP001323405">
    <property type="component" value="Unassembled WGS sequence"/>
</dbReference>
<keyword evidence="2" id="KW-1133">Transmembrane helix</keyword>
<dbReference type="RefSeq" id="XP_062738913.1">
    <property type="nucleotide sequence ID" value="XM_062884243.1"/>
</dbReference>
<evidence type="ECO:0000313" key="3">
    <source>
        <dbReference type="EMBL" id="KAK4649938.1"/>
    </source>
</evidence>
<comment type="caution">
    <text evidence="3">The sequence shown here is derived from an EMBL/GenBank/DDBJ whole genome shotgun (WGS) entry which is preliminary data.</text>
</comment>
<sequence length="151" mass="16422">MSLRGSAREAKGRSHGHAGGARGEKKSYSGKCSGRWWCGCVVGAGLLGCGWLQFWGPHIPPFPPSPGPRLSTRMFRTGTNNVSPETQTRPIHLRTTPPLIPPETPPPASIIPHHPFPLIGVWFGKISDCLCRPALLDRRFTPPGATPRYVL</sequence>
<keyword evidence="2" id="KW-0472">Membrane</keyword>
<feature type="region of interest" description="Disordered" evidence="1">
    <location>
        <begin position="1"/>
        <end position="30"/>
    </location>
</feature>
<gene>
    <name evidence="3" type="ORF">QC762_0104890</name>
</gene>
<feature type="compositionally biased region" description="Basic and acidic residues" evidence="1">
    <location>
        <begin position="1"/>
        <end position="12"/>
    </location>
</feature>
<name>A0ABR0G2H8_9PEZI</name>
<reference evidence="3 4" key="1">
    <citation type="journal article" date="2023" name="bioRxiv">
        <title>High-quality genome assemblies of four members of thePodospora anserinaspecies complex.</title>
        <authorList>
            <person name="Ament-Velasquez S.L."/>
            <person name="Vogan A.A."/>
            <person name="Wallerman O."/>
            <person name="Hartmann F."/>
            <person name="Gautier V."/>
            <person name="Silar P."/>
            <person name="Giraud T."/>
            <person name="Johannesson H."/>
        </authorList>
    </citation>
    <scope>NUCLEOTIDE SEQUENCE [LARGE SCALE GENOMIC DNA]</scope>
    <source>
        <strain evidence="3 4">CBS 415.72m</strain>
    </source>
</reference>
<dbReference type="GeneID" id="87904058"/>
<dbReference type="EMBL" id="JAFFHA010000009">
    <property type="protein sequence ID" value="KAK4649938.1"/>
    <property type="molecule type" value="Genomic_DNA"/>
</dbReference>
<evidence type="ECO:0000256" key="1">
    <source>
        <dbReference type="SAM" id="MobiDB-lite"/>
    </source>
</evidence>
<protein>
    <submittedName>
        <fullName evidence="3">Uncharacterized protein</fullName>
    </submittedName>
</protein>
<evidence type="ECO:0000256" key="2">
    <source>
        <dbReference type="SAM" id="Phobius"/>
    </source>
</evidence>
<keyword evidence="4" id="KW-1185">Reference proteome</keyword>
<organism evidence="3 4">
    <name type="scientific">Podospora pseudocomata</name>
    <dbReference type="NCBI Taxonomy" id="2093779"/>
    <lineage>
        <taxon>Eukaryota</taxon>
        <taxon>Fungi</taxon>
        <taxon>Dikarya</taxon>
        <taxon>Ascomycota</taxon>
        <taxon>Pezizomycotina</taxon>
        <taxon>Sordariomycetes</taxon>
        <taxon>Sordariomycetidae</taxon>
        <taxon>Sordariales</taxon>
        <taxon>Podosporaceae</taxon>
        <taxon>Podospora</taxon>
    </lineage>
</organism>
<feature type="transmembrane region" description="Helical" evidence="2">
    <location>
        <begin position="36"/>
        <end position="56"/>
    </location>
</feature>
<keyword evidence="2" id="KW-0812">Transmembrane</keyword>
<proteinExistence type="predicted"/>
<evidence type="ECO:0000313" key="4">
    <source>
        <dbReference type="Proteomes" id="UP001323405"/>
    </source>
</evidence>
<accession>A0ABR0G2H8</accession>